<evidence type="ECO:0000313" key="5">
    <source>
        <dbReference type="EMBL" id="MDK2562009.1"/>
    </source>
</evidence>
<dbReference type="InterPro" id="IPR027417">
    <property type="entry name" value="P-loop_NTPase"/>
</dbReference>
<evidence type="ECO:0000256" key="2">
    <source>
        <dbReference type="ARBA" id="ARBA00022840"/>
    </source>
</evidence>
<sequence length="142" mass="16227">MKLQDGFIALDEFARGTNPIEGKLLLKAVCTYLKKFNSISLISTHYDEILLEDVDYYQVVGLKNINFNNLKMQIDLKNSQSTSKKSIDILQENMGYILEKVNKETKVPKDAINICKLLGVDNEIIEIADKLSENNYKGDEYE</sequence>
<dbReference type="Proteomes" id="UP001301012">
    <property type="component" value="Unassembled WGS sequence"/>
</dbReference>
<evidence type="ECO:0000313" key="6">
    <source>
        <dbReference type="Proteomes" id="UP001301012"/>
    </source>
</evidence>
<dbReference type="InterPro" id="IPR000432">
    <property type="entry name" value="DNA_mismatch_repair_MutS_C"/>
</dbReference>
<evidence type="ECO:0000256" key="3">
    <source>
        <dbReference type="ARBA" id="ARBA00023125"/>
    </source>
</evidence>
<dbReference type="RefSeq" id="WP_284130997.1">
    <property type="nucleotide sequence ID" value="NZ_JASKYM010000001.1"/>
</dbReference>
<feature type="domain" description="DNA mismatch repair proteins mutS family" evidence="4">
    <location>
        <begin position="5"/>
        <end position="112"/>
    </location>
</feature>
<gene>
    <name evidence="5" type="ORF">QOZ84_00495</name>
</gene>
<dbReference type="EMBL" id="JASKYM010000001">
    <property type="protein sequence ID" value="MDK2562009.1"/>
    <property type="molecule type" value="Genomic_DNA"/>
</dbReference>
<keyword evidence="3" id="KW-0238">DNA-binding</keyword>
<keyword evidence="6" id="KW-1185">Reference proteome</keyword>
<dbReference type="SUPFAM" id="SSF52540">
    <property type="entry name" value="P-loop containing nucleoside triphosphate hydrolases"/>
    <property type="match status" value="1"/>
</dbReference>
<evidence type="ECO:0000256" key="1">
    <source>
        <dbReference type="ARBA" id="ARBA00022741"/>
    </source>
</evidence>
<dbReference type="Pfam" id="PF00488">
    <property type="entry name" value="MutS_V"/>
    <property type="match status" value="1"/>
</dbReference>
<comment type="caution">
    <text evidence="5">The sequence shown here is derived from an EMBL/GenBank/DDBJ whole genome shotgun (WGS) entry which is preliminary data.</text>
</comment>
<protein>
    <recommendedName>
        <fullName evidence="4">DNA mismatch repair proteins mutS family domain-containing protein</fullName>
    </recommendedName>
</protein>
<keyword evidence="2" id="KW-0067">ATP-binding</keyword>
<organism evidence="5 6">
    <name type="scientific">Romboutsia sedimentorum</name>
    <dbReference type="NCBI Taxonomy" id="1368474"/>
    <lineage>
        <taxon>Bacteria</taxon>
        <taxon>Bacillati</taxon>
        <taxon>Bacillota</taxon>
        <taxon>Clostridia</taxon>
        <taxon>Peptostreptococcales</taxon>
        <taxon>Peptostreptococcaceae</taxon>
        <taxon>Romboutsia</taxon>
    </lineage>
</organism>
<evidence type="ECO:0000259" key="4">
    <source>
        <dbReference type="Pfam" id="PF00488"/>
    </source>
</evidence>
<proteinExistence type="predicted"/>
<dbReference type="Gene3D" id="3.40.50.300">
    <property type="entry name" value="P-loop containing nucleotide triphosphate hydrolases"/>
    <property type="match status" value="1"/>
</dbReference>
<name>A0ABT7E502_9FIRM</name>
<accession>A0ABT7E502</accession>
<keyword evidence="1" id="KW-0547">Nucleotide-binding</keyword>
<reference evidence="5 6" key="1">
    <citation type="submission" date="2023-05" db="EMBL/GenBank/DDBJ databases">
        <title>Rombocin, a short stable natural nisin variant, displays selective antimicrobial activity against Listeria monocytogenes and employs dual mode of action to kill target bacterial strains.</title>
        <authorList>
            <person name="Wambui J."/>
            <person name="Stephan R."/>
            <person name="Kuipers O.P."/>
        </authorList>
    </citation>
    <scope>NUCLEOTIDE SEQUENCE [LARGE SCALE GENOMIC DNA]</scope>
    <source>
        <strain evidence="5 6">RC002</strain>
    </source>
</reference>